<keyword evidence="5" id="KW-0699">rRNA-binding</keyword>
<name>A0A412AV83_9FIRM</name>
<dbReference type="CDD" id="cd06089">
    <property type="entry name" value="KOW_RPL26"/>
    <property type="match status" value="1"/>
</dbReference>
<evidence type="ECO:0000256" key="6">
    <source>
        <dbReference type="RuleBase" id="RU003477"/>
    </source>
</evidence>
<evidence type="ECO:0000256" key="3">
    <source>
        <dbReference type="ARBA" id="ARBA00023274"/>
    </source>
</evidence>
<reference evidence="7 8" key="1">
    <citation type="submission" date="2018-08" db="EMBL/GenBank/DDBJ databases">
        <title>A genome reference for cultivated species of the human gut microbiota.</title>
        <authorList>
            <person name="Zou Y."/>
            <person name="Xue W."/>
            <person name="Luo G."/>
        </authorList>
    </citation>
    <scope>NUCLEOTIDE SEQUENCE [LARGE SCALE GENOMIC DNA]</scope>
    <source>
        <strain evidence="7 8">AF28-26</strain>
    </source>
</reference>
<dbReference type="GO" id="GO:0019843">
    <property type="term" value="F:rRNA binding"/>
    <property type="evidence" value="ECO:0007669"/>
    <property type="project" value="UniProtKB-UniRule"/>
</dbReference>
<comment type="function">
    <text evidence="5">One of the proteins that surrounds the polypeptide exit tunnel on the outside of the subunit.</text>
</comment>
<dbReference type="GO" id="GO:1990904">
    <property type="term" value="C:ribonucleoprotein complex"/>
    <property type="evidence" value="ECO:0007669"/>
    <property type="project" value="UniProtKB-KW"/>
</dbReference>
<accession>A0A412AV83</accession>
<evidence type="ECO:0000256" key="2">
    <source>
        <dbReference type="ARBA" id="ARBA00022980"/>
    </source>
</evidence>
<comment type="subunit">
    <text evidence="5">Part of the 50S ribosomal subunit.</text>
</comment>
<evidence type="ECO:0000313" key="8">
    <source>
        <dbReference type="Proteomes" id="UP000284751"/>
    </source>
</evidence>
<dbReference type="NCBIfam" id="TIGR01079">
    <property type="entry name" value="rplX_bact"/>
    <property type="match status" value="1"/>
</dbReference>
<comment type="caution">
    <text evidence="7">The sequence shown here is derived from an EMBL/GenBank/DDBJ whole genome shotgun (WGS) entry which is preliminary data.</text>
</comment>
<dbReference type="InterPro" id="IPR014722">
    <property type="entry name" value="Rib_uL2_dom2"/>
</dbReference>
<evidence type="ECO:0000313" key="7">
    <source>
        <dbReference type="EMBL" id="RGQ36512.1"/>
    </source>
</evidence>
<dbReference type="Pfam" id="PF17136">
    <property type="entry name" value="ribosomal_L24"/>
    <property type="match status" value="1"/>
</dbReference>
<keyword evidence="5" id="KW-0694">RNA-binding</keyword>
<dbReference type="SMART" id="SM00739">
    <property type="entry name" value="KOW"/>
    <property type="match status" value="1"/>
</dbReference>
<dbReference type="Gene3D" id="2.30.30.30">
    <property type="match status" value="1"/>
</dbReference>
<dbReference type="InterPro" id="IPR005825">
    <property type="entry name" value="Ribosomal_uL24_CS"/>
</dbReference>
<evidence type="ECO:0000256" key="4">
    <source>
        <dbReference type="ARBA" id="ARBA00035206"/>
    </source>
</evidence>
<dbReference type="SUPFAM" id="SSF50104">
    <property type="entry name" value="Translation proteins SH3-like domain"/>
    <property type="match status" value="1"/>
</dbReference>
<dbReference type="PANTHER" id="PTHR12903">
    <property type="entry name" value="MITOCHONDRIAL RIBOSOMAL PROTEIN L24"/>
    <property type="match status" value="1"/>
</dbReference>
<comment type="similarity">
    <text evidence="1 5 6">Belongs to the universal ribosomal protein uL24 family.</text>
</comment>
<gene>
    <name evidence="5" type="primary">rplX</name>
    <name evidence="7" type="ORF">DWY99_11370</name>
</gene>
<proteinExistence type="inferred from homology"/>
<dbReference type="Pfam" id="PF00467">
    <property type="entry name" value="KOW"/>
    <property type="match status" value="1"/>
</dbReference>
<dbReference type="GO" id="GO:0006412">
    <property type="term" value="P:translation"/>
    <property type="evidence" value="ECO:0007669"/>
    <property type="project" value="UniProtKB-UniRule"/>
</dbReference>
<evidence type="ECO:0000256" key="5">
    <source>
        <dbReference type="HAMAP-Rule" id="MF_01326"/>
    </source>
</evidence>
<dbReference type="PROSITE" id="PS01108">
    <property type="entry name" value="RIBOSOMAL_L24"/>
    <property type="match status" value="1"/>
</dbReference>
<dbReference type="InterPro" id="IPR041988">
    <property type="entry name" value="Ribosomal_uL24_KOW"/>
</dbReference>
<keyword evidence="2 5" id="KW-0689">Ribosomal protein</keyword>
<keyword evidence="3 5" id="KW-0687">Ribonucleoprotein</keyword>
<dbReference type="EMBL" id="QRTC01000053">
    <property type="protein sequence ID" value="RGQ36512.1"/>
    <property type="molecule type" value="Genomic_DNA"/>
</dbReference>
<dbReference type="InterPro" id="IPR005824">
    <property type="entry name" value="KOW"/>
</dbReference>
<protein>
    <recommendedName>
        <fullName evidence="4 5">Large ribosomal subunit protein uL24</fullName>
    </recommendedName>
</protein>
<dbReference type="HAMAP" id="MF_01326_B">
    <property type="entry name" value="Ribosomal_uL24_B"/>
    <property type="match status" value="1"/>
</dbReference>
<organism evidence="7 8">
    <name type="scientific">[Clostridium] leptum</name>
    <dbReference type="NCBI Taxonomy" id="1535"/>
    <lineage>
        <taxon>Bacteria</taxon>
        <taxon>Bacillati</taxon>
        <taxon>Bacillota</taxon>
        <taxon>Clostridia</taxon>
        <taxon>Eubacteriales</taxon>
        <taxon>Oscillospiraceae</taxon>
        <taxon>Oscillospiraceae incertae sedis</taxon>
    </lineage>
</organism>
<sequence>MINKVHVKTGDTVVVLSGKERGKKGKVMAVSPKEGKVIVEKINMVSKHMKPRRMGETGGIVKAEGAMYASKVQIVCPRCGKPTRVAHKIYEDGTKERICKKCGESL</sequence>
<dbReference type="InterPro" id="IPR057264">
    <property type="entry name" value="Ribosomal_uL24_C"/>
</dbReference>
<dbReference type="GO" id="GO:0003735">
    <property type="term" value="F:structural constituent of ribosome"/>
    <property type="evidence" value="ECO:0007669"/>
    <property type="project" value="InterPro"/>
</dbReference>
<evidence type="ECO:0000256" key="1">
    <source>
        <dbReference type="ARBA" id="ARBA00010618"/>
    </source>
</evidence>
<dbReference type="AlphaFoldDB" id="A0A412AV83"/>
<dbReference type="Proteomes" id="UP000284751">
    <property type="component" value="Unassembled WGS sequence"/>
</dbReference>
<comment type="function">
    <text evidence="5">One of two assembly initiator proteins, it binds directly to the 5'-end of the 23S rRNA, where it nucleates assembly of the 50S subunit.</text>
</comment>
<dbReference type="GO" id="GO:0005840">
    <property type="term" value="C:ribosome"/>
    <property type="evidence" value="ECO:0007669"/>
    <property type="project" value="UniProtKB-KW"/>
</dbReference>
<dbReference type="InterPro" id="IPR003256">
    <property type="entry name" value="Ribosomal_uL24"/>
</dbReference>
<dbReference type="InterPro" id="IPR008991">
    <property type="entry name" value="Translation_prot_SH3-like_sf"/>
</dbReference>